<dbReference type="Proteomes" id="UP000184368">
    <property type="component" value="Unassembled WGS sequence"/>
</dbReference>
<reference evidence="1 2" key="1">
    <citation type="submission" date="2016-11" db="EMBL/GenBank/DDBJ databases">
        <authorList>
            <person name="Jaros S."/>
            <person name="Januszkiewicz K."/>
            <person name="Wedrychowicz H."/>
        </authorList>
    </citation>
    <scope>NUCLEOTIDE SEQUENCE [LARGE SCALE GENOMIC DNA]</scope>
    <source>
        <strain evidence="1 2">DSM 26897</strain>
    </source>
</reference>
<name>A0A1M5EIS7_9BACT</name>
<dbReference type="STRING" id="1302690.BUE76_04225"/>
<sequence length="258" mass="29284">MAEVTLSDYVGYIFAEIVRARELADRESKRIAEIYEKDEVLRRFSVPRFKIPEMDLTIPVLVSGAKFSNTVSLVLERDAFRELLQAKINFVIRTILIRKRPVVFGGIFKPIDLNIPIKRVAAARAADNGKDPVDEFYDQLVANPDPLHPESIIQDKWYEVFALRLQDAKLQEDYNKLFPNNDLYNQTLAEITEQVKASTVIAASRIQNLLVNPETNVVKNGSSDSSVFVVKAKITEEGLFVHTVKEGNGEEKKVVEFE</sequence>
<evidence type="ECO:0000313" key="1">
    <source>
        <dbReference type="EMBL" id="SHF79193.1"/>
    </source>
</evidence>
<dbReference type="AlphaFoldDB" id="A0A1M5EIS7"/>
<dbReference type="RefSeq" id="WP_143157360.1">
    <property type="nucleotide sequence ID" value="NZ_FQUO01000012.1"/>
</dbReference>
<organism evidence="1 2">
    <name type="scientific">Cnuella takakiae</name>
    <dbReference type="NCBI Taxonomy" id="1302690"/>
    <lineage>
        <taxon>Bacteria</taxon>
        <taxon>Pseudomonadati</taxon>
        <taxon>Bacteroidota</taxon>
        <taxon>Chitinophagia</taxon>
        <taxon>Chitinophagales</taxon>
        <taxon>Chitinophagaceae</taxon>
        <taxon>Cnuella</taxon>
    </lineage>
</organism>
<gene>
    <name evidence="1" type="ORF">SAMN05444008_11265</name>
</gene>
<dbReference type="OrthoDB" id="7067605at2"/>
<keyword evidence="2" id="KW-1185">Reference proteome</keyword>
<proteinExistence type="predicted"/>
<dbReference type="EMBL" id="FQUO01000012">
    <property type="protein sequence ID" value="SHF79193.1"/>
    <property type="molecule type" value="Genomic_DNA"/>
</dbReference>
<accession>A0A1M5EIS7</accession>
<protein>
    <submittedName>
        <fullName evidence="1">Uncharacterized protein</fullName>
    </submittedName>
</protein>
<evidence type="ECO:0000313" key="2">
    <source>
        <dbReference type="Proteomes" id="UP000184368"/>
    </source>
</evidence>